<feature type="transmembrane region" description="Helical" evidence="1">
    <location>
        <begin position="165"/>
        <end position="186"/>
    </location>
</feature>
<protein>
    <recommendedName>
        <fullName evidence="4">Guanylate cyclase domain-containing protein</fullName>
    </recommendedName>
</protein>
<dbReference type="SUPFAM" id="SSF55073">
    <property type="entry name" value="Nucleotide cyclase"/>
    <property type="match status" value="1"/>
</dbReference>
<keyword evidence="1" id="KW-0472">Membrane</keyword>
<dbReference type="PANTHER" id="PTHR43081:SF1">
    <property type="entry name" value="ADENYLATE CYCLASE, TERMINAL-DIFFERENTIATION SPECIFIC"/>
    <property type="match status" value="1"/>
</dbReference>
<feature type="transmembrane region" description="Helical" evidence="1">
    <location>
        <begin position="119"/>
        <end position="144"/>
    </location>
</feature>
<dbReference type="Proteomes" id="UP000275652">
    <property type="component" value="Unassembled WGS sequence"/>
</dbReference>
<gene>
    <name evidence="2" type="ORF">DYB28_002241</name>
</gene>
<evidence type="ECO:0000256" key="1">
    <source>
        <dbReference type="SAM" id="Phobius"/>
    </source>
</evidence>
<sequence>MSPAISYLNEESYPFPVWGLLYAVVLGVACVASVAATWTLRKHSKLVSSCVCSAMLHFFIWKSIYTLFRIAVVSAVIHEYLCKTSTWFILDEDHDVGGFRFIGREVGTGSSSGLCEPPYYVKICLFIGDASLISGAYWMLILVVELLRLVVRRLRFCFYASRFRSFLVTSSVAQSVVIIAVSVLYLNCTRQKLESVECRIVQKPLYIRLKLIFLDFVPNWILITSNLLYFVSPIALAFALVANQQCMLSWCMVPADVIQQIQANEPPKHFPVFVNTDIESSSALWGALGSVMHDAHDLHDDLLRSLLVPHHGYEITTAGDSFQLAFHNIADAVAYCLDVQQKLLNQPWPQAFVDCHMPGSATITTHQSLLKRQKMVFHGVRVRMGIHASNPAEGDLVNHVHPVTGRMMYVGLSELIGVYHIEDLKINLGIAQVVPMSLQERVRLFPPPKNVQSCHFRVPGSNYSLLISPRSQSNHRAHEVEMVDHRNDCGC</sequence>
<accession>A0A9X8DX66</accession>
<organism evidence="2 3">
    <name type="scientific">Aphanomyces astaci</name>
    <name type="common">Crayfish plague agent</name>
    <dbReference type="NCBI Taxonomy" id="112090"/>
    <lineage>
        <taxon>Eukaryota</taxon>
        <taxon>Sar</taxon>
        <taxon>Stramenopiles</taxon>
        <taxon>Oomycota</taxon>
        <taxon>Saprolegniomycetes</taxon>
        <taxon>Saprolegniales</taxon>
        <taxon>Verrucalvaceae</taxon>
        <taxon>Aphanomyces</taxon>
    </lineage>
</organism>
<comment type="caution">
    <text evidence="2">The sequence shown here is derived from an EMBL/GenBank/DDBJ whole genome shotgun (WGS) entry which is preliminary data.</text>
</comment>
<keyword evidence="1" id="KW-0812">Transmembrane</keyword>
<evidence type="ECO:0000313" key="3">
    <source>
        <dbReference type="Proteomes" id="UP000275652"/>
    </source>
</evidence>
<dbReference type="EMBL" id="QUTI01027655">
    <property type="protein sequence ID" value="RLO05092.1"/>
    <property type="molecule type" value="Genomic_DNA"/>
</dbReference>
<reference evidence="2 3" key="1">
    <citation type="journal article" date="2018" name="J. Invertebr. Pathol.">
        <title>New genotyping method for the causative agent of crayfish plague (Aphanomyces astaci) based on whole genome data.</title>
        <authorList>
            <person name="Minardi D."/>
            <person name="Studholme D.J."/>
            <person name="van der Giezen M."/>
            <person name="Pretto T."/>
            <person name="Oidtmann B."/>
        </authorList>
    </citation>
    <scope>NUCLEOTIDE SEQUENCE [LARGE SCALE GENOMIC DNA]</scope>
    <source>
        <strain evidence="2 3">KB13</strain>
    </source>
</reference>
<dbReference type="PANTHER" id="PTHR43081">
    <property type="entry name" value="ADENYLATE CYCLASE, TERMINAL-DIFFERENTIATION SPECIFIC-RELATED"/>
    <property type="match status" value="1"/>
</dbReference>
<dbReference type="Gene3D" id="3.30.70.1230">
    <property type="entry name" value="Nucleotide cyclase"/>
    <property type="match status" value="1"/>
</dbReference>
<evidence type="ECO:0008006" key="4">
    <source>
        <dbReference type="Google" id="ProtNLM"/>
    </source>
</evidence>
<evidence type="ECO:0000313" key="2">
    <source>
        <dbReference type="EMBL" id="RLO05092.1"/>
    </source>
</evidence>
<proteinExistence type="predicted"/>
<feature type="transmembrane region" description="Helical" evidence="1">
    <location>
        <begin position="20"/>
        <end position="39"/>
    </location>
</feature>
<keyword evidence="1" id="KW-1133">Transmembrane helix</keyword>
<dbReference type="InterPro" id="IPR050697">
    <property type="entry name" value="Adenylyl/Guanylyl_Cyclase_3/4"/>
</dbReference>
<dbReference type="InterPro" id="IPR029787">
    <property type="entry name" value="Nucleotide_cyclase"/>
</dbReference>
<dbReference type="AlphaFoldDB" id="A0A9X8DX66"/>
<feature type="transmembrane region" description="Helical" evidence="1">
    <location>
        <begin position="220"/>
        <end position="242"/>
    </location>
</feature>
<name>A0A9X8DX66_APHAT</name>